<organism evidence="1 2">
    <name type="scientific">Tenacibaculum adriaticum</name>
    <dbReference type="NCBI Taxonomy" id="413713"/>
    <lineage>
        <taxon>Bacteria</taxon>
        <taxon>Pseudomonadati</taxon>
        <taxon>Bacteroidota</taxon>
        <taxon>Flavobacteriia</taxon>
        <taxon>Flavobacteriales</taxon>
        <taxon>Flavobacteriaceae</taxon>
        <taxon>Tenacibaculum</taxon>
    </lineage>
</organism>
<dbReference type="RefSeq" id="WP_148870487.1">
    <property type="nucleotide sequence ID" value="NZ_VNIA01000003.1"/>
</dbReference>
<evidence type="ECO:0000313" key="1">
    <source>
        <dbReference type="EMBL" id="TYP98158.1"/>
    </source>
</evidence>
<protein>
    <submittedName>
        <fullName evidence="1">Uncharacterized protein</fullName>
    </submittedName>
</protein>
<dbReference type="Proteomes" id="UP000323136">
    <property type="component" value="Unassembled WGS sequence"/>
</dbReference>
<name>A0A5S5DRZ7_9FLAO</name>
<comment type="caution">
    <text evidence="1">The sequence shown here is derived from an EMBL/GenBank/DDBJ whole genome shotgun (WGS) entry which is preliminary data.</text>
</comment>
<dbReference type="OrthoDB" id="1449957at2"/>
<gene>
    <name evidence="1" type="ORF">C7447_103328</name>
</gene>
<keyword evidence="2" id="KW-1185">Reference proteome</keyword>
<reference evidence="1 2" key="1">
    <citation type="submission" date="2019-07" db="EMBL/GenBank/DDBJ databases">
        <title>Genomic Encyclopedia of Type Strains, Phase IV (KMG-IV): sequencing the most valuable type-strain genomes for metagenomic binning, comparative biology and taxonomic classification.</title>
        <authorList>
            <person name="Goeker M."/>
        </authorList>
    </citation>
    <scope>NUCLEOTIDE SEQUENCE [LARGE SCALE GENOMIC DNA]</scope>
    <source>
        <strain evidence="1 2">DSM 18961</strain>
    </source>
</reference>
<dbReference type="EMBL" id="VNIA01000003">
    <property type="protein sequence ID" value="TYP98158.1"/>
    <property type="molecule type" value="Genomic_DNA"/>
</dbReference>
<proteinExistence type="predicted"/>
<accession>A0A5S5DRZ7</accession>
<dbReference type="AlphaFoldDB" id="A0A5S5DRZ7"/>
<sequence length="76" mass="9039">MNSKFNNYQFETNIKSIYQIFWITYDLLIISPDVELNFNIEKPHSPLSIISSNLSFSQIQSIFIENQIQYNQIQHP</sequence>
<evidence type="ECO:0000313" key="2">
    <source>
        <dbReference type="Proteomes" id="UP000323136"/>
    </source>
</evidence>